<dbReference type="Proteomes" id="UP000218209">
    <property type="component" value="Unassembled WGS sequence"/>
</dbReference>
<dbReference type="AlphaFoldDB" id="A0A1X6PB69"/>
<gene>
    <name evidence="1" type="ORF">BU14_0121s0026</name>
</gene>
<evidence type="ECO:0000313" key="1">
    <source>
        <dbReference type="EMBL" id="OSX78098.1"/>
    </source>
</evidence>
<keyword evidence="2" id="KW-1185">Reference proteome</keyword>
<organism evidence="1 2">
    <name type="scientific">Porphyra umbilicalis</name>
    <name type="common">Purple laver</name>
    <name type="synonym">Red alga</name>
    <dbReference type="NCBI Taxonomy" id="2786"/>
    <lineage>
        <taxon>Eukaryota</taxon>
        <taxon>Rhodophyta</taxon>
        <taxon>Bangiophyceae</taxon>
        <taxon>Bangiales</taxon>
        <taxon>Bangiaceae</taxon>
        <taxon>Porphyra</taxon>
    </lineage>
</organism>
<evidence type="ECO:0000313" key="2">
    <source>
        <dbReference type="Proteomes" id="UP000218209"/>
    </source>
</evidence>
<dbReference type="EMBL" id="KV918821">
    <property type="protein sequence ID" value="OSX78098.1"/>
    <property type="molecule type" value="Genomic_DNA"/>
</dbReference>
<sequence length="193" mass="20394">MACLERWPAVDSADSSNARVAASLHRHIRNPQDPNLPFCRAVASSRSSSSSAVKPSRSRSAERPLSRCLTRPWSSAAWGASSVIEIVIVLSTGAGVVPSRTAGAVAVVWSDGVVLVCGNAVGFQRDSNNVDVFPPRFCVRPAGLVLGAGEELVVVGGDNGVPGLLEVRLVEHVNERAVVCYDSVTLVMHKVRV</sequence>
<accession>A0A1X6PB69</accession>
<reference evidence="1 2" key="1">
    <citation type="submission" date="2017-03" db="EMBL/GenBank/DDBJ databases">
        <title>WGS assembly of Porphyra umbilicalis.</title>
        <authorList>
            <person name="Brawley S.H."/>
            <person name="Blouin N.A."/>
            <person name="Ficko-Blean E."/>
            <person name="Wheeler G.L."/>
            <person name="Lohr M."/>
            <person name="Goodson H.V."/>
            <person name="Jenkins J.W."/>
            <person name="Blaby-Haas C.E."/>
            <person name="Helliwell K.E."/>
            <person name="Chan C."/>
            <person name="Marriage T."/>
            <person name="Bhattacharya D."/>
            <person name="Klein A.S."/>
            <person name="Badis Y."/>
            <person name="Brodie J."/>
            <person name="Cao Y."/>
            <person name="Collen J."/>
            <person name="Dittami S.M."/>
            <person name="Gachon C.M."/>
            <person name="Green B.R."/>
            <person name="Karpowicz S."/>
            <person name="Kim J.W."/>
            <person name="Kudahl U."/>
            <person name="Lin S."/>
            <person name="Michel G."/>
            <person name="Mittag M."/>
            <person name="Olson B.J."/>
            <person name="Pangilinan J."/>
            <person name="Peng Y."/>
            <person name="Qiu H."/>
            <person name="Shu S."/>
            <person name="Singer J.T."/>
            <person name="Smith A.G."/>
            <person name="Sprecher B.N."/>
            <person name="Wagner V."/>
            <person name="Wang W."/>
            <person name="Wang Z.-Y."/>
            <person name="Yan J."/>
            <person name="Yarish C."/>
            <person name="Zoeuner-Riek S."/>
            <person name="Zhuang Y."/>
            <person name="Zou Y."/>
            <person name="Lindquist E.A."/>
            <person name="Grimwood J."/>
            <person name="Barry K."/>
            <person name="Rokhsar D.S."/>
            <person name="Schmutz J."/>
            <person name="Stiller J.W."/>
            <person name="Grossman A.R."/>
            <person name="Prochnik S.E."/>
        </authorList>
    </citation>
    <scope>NUCLEOTIDE SEQUENCE [LARGE SCALE GENOMIC DNA]</scope>
    <source>
        <strain evidence="1">4086291</strain>
    </source>
</reference>
<protein>
    <submittedName>
        <fullName evidence="1">Uncharacterized protein</fullName>
    </submittedName>
</protein>
<name>A0A1X6PB69_PORUM</name>
<proteinExistence type="predicted"/>